<dbReference type="InterPro" id="IPR036116">
    <property type="entry name" value="FN3_sf"/>
</dbReference>
<accession>A0A328N5W0</accession>
<evidence type="ECO:0000256" key="5">
    <source>
        <dbReference type="SAM" id="MobiDB-lite"/>
    </source>
</evidence>
<keyword evidence="1" id="KW-0677">Repeat</keyword>
<protein>
    <submittedName>
        <fullName evidence="9">Chitinase</fullName>
    </submittedName>
</protein>
<keyword evidence="4" id="KW-0624">Polysaccharide degradation</keyword>
<dbReference type="SMART" id="SM00060">
    <property type="entry name" value="FN3"/>
    <property type="match status" value="2"/>
</dbReference>
<dbReference type="AlphaFoldDB" id="A0A328N5W0"/>
<sequence>MTGVRSSSLFRRLRPGLLAAVVLSTAVLGTALSAAPAADAGTAAPAAYPGVAPAPAGAAVSVAAAAGTAPPTPTTPSSTPSTSPAPPSAPTNLTASEVRTGSITLTWTAATSDCCAITGYDITYYQEFGDVILSASAGAVTTTTITAHVGPGMQFSFRLIARDSLGQRSNWSNALTVVTPVTDTGPDTTPPSAPQNLTVGEVTASTGTLSWSPSTDDVGVLGYNVYQFDGWFTSVLVATVPGTTYTADLPASTPLRNQYYVRARDVVGNVSIASNTVTLPTRTSTPPPPPPSTCRVTYRNQSEWQGGFVATATVHNAGAAPIDGWAVTFSFPGDQQVTSGWNATIGQTGTAVTARNVDWNRVLAPNGSATFGVQGRWGVSDAPPTGFSLNGAPCTAG</sequence>
<evidence type="ECO:0000313" key="9">
    <source>
        <dbReference type="EMBL" id="RAN99085.1"/>
    </source>
</evidence>
<dbReference type="RefSeq" id="WP_112585166.1">
    <property type="nucleotide sequence ID" value="NZ_PYAA01000023.1"/>
</dbReference>
<comment type="caution">
    <text evidence="9">The sequence shown here is derived from an EMBL/GenBank/DDBJ whole genome shotgun (WGS) entry which is preliminary data.</text>
</comment>
<organism evidence="9 10">
    <name type="scientific">Micromonospora noduli</name>
    <dbReference type="NCBI Taxonomy" id="709876"/>
    <lineage>
        <taxon>Bacteria</taxon>
        <taxon>Bacillati</taxon>
        <taxon>Actinomycetota</taxon>
        <taxon>Actinomycetes</taxon>
        <taxon>Micromonosporales</taxon>
        <taxon>Micromonosporaceae</taxon>
        <taxon>Micromonospora</taxon>
    </lineage>
</organism>
<keyword evidence="6" id="KW-0732">Signal</keyword>
<feature type="domain" description="Fibronectin type-III" evidence="7">
    <location>
        <begin position="89"/>
        <end position="182"/>
    </location>
</feature>
<evidence type="ECO:0000259" key="7">
    <source>
        <dbReference type="PROSITE" id="PS50853"/>
    </source>
</evidence>
<dbReference type="InterPro" id="IPR008965">
    <property type="entry name" value="CBM2/CBM3_carb-bd_dom_sf"/>
</dbReference>
<dbReference type="PANTHER" id="PTHR46708">
    <property type="entry name" value="TENASCIN"/>
    <property type="match status" value="1"/>
</dbReference>
<dbReference type="PANTHER" id="PTHR46708:SF2">
    <property type="entry name" value="FIBRONECTIN TYPE-III DOMAIN-CONTAINING PROTEIN"/>
    <property type="match status" value="1"/>
</dbReference>
<reference evidence="9 10" key="1">
    <citation type="submission" date="2018-03" db="EMBL/GenBank/DDBJ databases">
        <title>Defining the species Micromonospora saelicesensis and Micromonospora noduli under the framework of genomics.</title>
        <authorList>
            <person name="Riesco R."/>
            <person name="Trujillo M.E."/>
        </authorList>
    </citation>
    <scope>NUCLEOTIDE SEQUENCE [LARGE SCALE GENOMIC DNA]</scope>
    <source>
        <strain evidence="9 10">LAH08</strain>
    </source>
</reference>
<dbReference type="InterPro" id="IPR012291">
    <property type="entry name" value="CBM2_carb-bd_dom_sf"/>
</dbReference>
<evidence type="ECO:0000256" key="4">
    <source>
        <dbReference type="ARBA" id="ARBA00023326"/>
    </source>
</evidence>
<evidence type="ECO:0000256" key="2">
    <source>
        <dbReference type="ARBA" id="ARBA00023277"/>
    </source>
</evidence>
<name>A0A328N5W0_9ACTN</name>
<dbReference type="CDD" id="cd00063">
    <property type="entry name" value="FN3"/>
    <property type="match status" value="2"/>
</dbReference>
<dbReference type="GO" id="GO:0004553">
    <property type="term" value="F:hydrolase activity, hydrolyzing O-glycosyl compounds"/>
    <property type="evidence" value="ECO:0007669"/>
    <property type="project" value="InterPro"/>
</dbReference>
<dbReference type="InterPro" id="IPR013783">
    <property type="entry name" value="Ig-like_fold"/>
</dbReference>
<dbReference type="Gene3D" id="2.60.40.10">
    <property type="entry name" value="Immunoglobulins"/>
    <property type="match status" value="2"/>
</dbReference>
<dbReference type="InterPro" id="IPR003961">
    <property type="entry name" value="FN3_dom"/>
</dbReference>
<feature type="region of interest" description="Disordered" evidence="5">
    <location>
        <begin position="66"/>
        <end position="94"/>
    </location>
</feature>
<dbReference type="Proteomes" id="UP000248966">
    <property type="component" value="Unassembled WGS sequence"/>
</dbReference>
<dbReference type="SMART" id="SM00637">
    <property type="entry name" value="CBD_II"/>
    <property type="match status" value="1"/>
</dbReference>
<proteinExistence type="predicted"/>
<feature type="chain" id="PRO_5038709041" evidence="6">
    <location>
        <begin position="35"/>
        <end position="397"/>
    </location>
</feature>
<feature type="domain" description="CBM2" evidence="8">
    <location>
        <begin position="287"/>
        <end position="397"/>
    </location>
</feature>
<dbReference type="EMBL" id="PYAA01000023">
    <property type="protein sequence ID" value="RAN99085.1"/>
    <property type="molecule type" value="Genomic_DNA"/>
</dbReference>
<dbReference type="GO" id="GO:0000272">
    <property type="term" value="P:polysaccharide catabolic process"/>
    <property type="evidence" value="ECO:0007669"/>
    <property type="project" value="UniProtKB-KW"/>
</dbReference>
<dbReference type="Pfam" id="PF00041">
    <property type="entry name" value="fn3"/>
    <property type="match status" value="1"/>
</dbReference>
<evidence type="ECO:0000256" key="3">
    <source>
        <dbReference type="ARBA" id="ARBA00023295"/>
    </source>
</evidence>
<dbReference type="PROSITE" id="PS51173">
    <property type="entry name" value="CBM2"/>
    <property type="match status" value="1"/>
</dbReference>
<feature type="signal peptide" evidence="6">
    <location>
        <begin position="1"/>
        <end position="34"/>
    </location>
</feature>
<dbReference type="PROSITE" id="PS50853">
    <property type="entry name" value="FN3"/>
    <property type="match status" value="2"/>
</dbReference>
<keyword evidence="3" id="KW-0326">Glycosidase</keyword>
<dbReference type="GO" id="GO:0030247">
    <property type="term" value="F:polysaccharide binding"/>
    <property type="evidence" value="ECO:0007669"/>
    <property type="project" value="UniProtKB-UniRule"/>
</dbReference>
<dbReference type="SUPFAM" id="SSF49384">
    <property type="entry name" value="Carbohydrate-binding domain"/>
    <property type="match status" value="1"/>
</dbReference>
<gene>
    <name evidence="9" type="ORF">LAH08_03823</name>
</gene>
<keyword evidence="3" id="KW-0378">Hydrolase</keyword>
<dbReference type="Gene3D" id="2.60.40.290">
    <property type="match status" value="1"/>
</dbReference>
<dbReference type="InterPro" id="IPR050991">
    <property type="entry name" value="ECM_Regulatory_Proteins"/>
</dbReference>
<feature type="compositionally biased region" description="Low complexity" evidence="5">
    <location>
        <begin position="66"/>
        <end position="82"/>
    </location>
</feature>
<dbReference type="Pfam" id="PF00553">
    <property type="entry name" value="CBM_2"/>
    <property type="match status" value="1"/>
</dbReference>
<evidence type="ECO:0000259" key="8">
    <source>
        <dbReference type="PROSITE" id="PS51173"/>
    </source>
</evidence>
<keyword evidence="2" id="KW-0119">Carbohydrate metabolism</keyword>
<dbReference type="InterPro" id="IPR001919">
    <property type="entry name" value="CBD2"/>
</dbReference>
<dbReference type="SUPFAM" id="SSF49265">
    <property type="entry name" value="Fibronectin type III"/>
    <property type="match status" value="1"/>
</dbReference>
<evidence type="ECO:0000313" key="10">
    <source>
        <dbReference type="Proteomes" id="UP000248966"/>
    </source>
</evidence>
<evidence type="ECO:0000256" key="1">
    <source>
        <dbReference type="ARBA" id="ARBA00022737"/>
    </source>
</evidence>
<feature type="domain" description="Fibronectin type-III" evidence="7">
    <location>
        <begin position="193"/>
        <end position="288"/>
    </location>
</feature>
<evidence type="ECO:0000256" key="6">
    <source>
        <dbReference type="SAM" id="SignalP"/>
    </source>
</evidence>